<dbReference type="Pfam" id="PF01965">
    <property type="entry name" value="DJ-1_PfpI"/>
    <property type="match status" value="1"/>
</dbReference>
<evidence type="ECO:0000256" key="1">
    <source>
        <dbReference type="ARBA" id="ARBA00023016"/>
    </source>
</evidence>
<keyword evidence="5" id="KW-0378">Hydrolase</keyword>
<evidence type="ECO:0000256" key="3">
    <source>
        <dbReference type="ARBA" id="ARBA00038493"/>
    </source>
</evidence>
<name>C0INV8_9BACT</name>
<protein>
    <submittedName>
        <fullName evidence="5">Putative intracellular protease/amidase</fullName>
    </submittedName>
</protein>
<dbReference type="PANTHER" id="PTHR48094">
    <property type="entry name" value="PROTEIN/NUCLEIC ACID DEGLYCASE DJ-1-RELATED"/>
    <property type="match status" value="1"/>
</dbReference>
<dbReference type="GO" id="GO:0008233">
    <property type="term" value="F:peptidase activity"/>
    <property type="evidence" value="ECO:0007669"/>
    <property type="project" value="UniProtKB-KW"/>
</dbReference>
<reference evidence="5" key="1">
    <citation type="journal article" date="2009" name="ISME J.">
        <title>Functional metagenomics reveals diverse beta-lactamases in a remote Alaskan soil.</title>
        <authorList>
            <person name="Allen H.K."/>
            <person name="Moe L.A."/>
            <person name="Rodbumrer J."/>
            <person name="Gaarder A."/>
            <person name="Handelsman J."/>
        </authorList>
    </citation>
    <scope>NUCLEOTIDE SEQUENCE</scope>
</reference>
<dbReference type="EMBL" id="EU408358">
    <property type="protein sequence ID" value="ACN18087.1"/>
    <property type="molecule type" value="Genomic_DNA"/>
</dbReference>
<keyword evidence="5" id="KW-0645">Protease</keyword>
<dbReference type="InterPro" id="IPR029062">
    <property type="entry name" value="Class_I_gatase-like"/>
</dbReference>
<dbReference type="Gene3D" id="3.40.50.880">
    <property type="match status" value="1"/>
</dbReference>
<evidence type="ECO:0000256" key="2">
    <source>
        <dbReference type="ARBA" id="ARBA00023239"/>
    </source>
</evidence>
<dbReference type="GO" id="GO:0019243">
    <property type="term" value="P:methylglyoxal catabolic process to D-lactate via S-lactoyl-glutathione"/>
    <property type="evidence" value="ECO:0007669"/>
    <property type="project" value="TreeGrafter"/>
</dbReference>
<gene>
    <name evidence="5" type="ORF">AKSOIL_0031</name>
</gene>
<keyword evidence="1" id="KW-0346">Stress response</keyword>
<dbReference type="GO" id="GO:0005737">
    <property type="term" value="C:cytoplasm"/>
    <property type="evidence" value="ECO:0007669"/>
    <property type="project" value="TreeGrafter"/>
</dbReference>
<dbReference type="InterPro" id="IPR002818">
    <property type="entry name" value="DJ-1/PfpI"/>
</dbReference>
<comment type="similarity">
    <text evidence="3">Belongs to the peptidase C56 family. HSP31-like subfamily.</text>
</comment>
<dbReference type="GO" id="GO:0006508">
    <property type="term" value="P:proteolysis"/>
    <property type="evidence" value="ECO:0007669"/>
    <property type="project" value="UniProtKB-KW"/>
</dbReference>
<organism evidence="5">
    <name type="scientific">uncultured bacterium BLR5</name>
    <dbReference type="NCBI Taxonomy" id="506522"/>
    <lineage>
        <taxon>Bacteria</taxon>
        <taxon>environmental samples</taxon>
    </lineage>
</organism>
<dbReference type="AlphaFoldDB" id="C0INV8"/>
<dbReference type="SUPFAM" id="SSF52317">
    <property type="entry name" value="Class I glutamine amidotransferase-like"/>
    <property type="match status" value="1"/>
</dbReference>
<sequence length="232" mass="24933">MKKKILFMVSSASLIGPLNRKTGNLLTEVAHPYVAFQKQGYDIDIYSVKGGDAPIDLVELEDPVNIEFLAGDGPARFKNTGSIEEVSLEGYDAVFVPGGLAPVVDMPDNPTVQRILSTMWESGKIVSAVCHGPVSLINVKLSDGSWLVDGKKLTGFSIAEENGYAKEDVPWELEDRIKEHGAIYTAVDPWQPYSITDGRLITGQNPASAQGVAERVIAALEASKSSAATQTI</sequence>
<dbReference type="InterPro" id="IPR050325">
    <property type="entry name" value="Prot/Nucl_acid_deglycase"/>
</dbReference>
<dbReference type="CDD" id="cd03141">
    <property type="entry name" value="GATase1_Hsp31_like"/>
    <property type="match status" value="1"/>
</dbReference>
<dbReference type="PANTHER" id="PTHR48094:SF11">
    <property type="entry name" value="GLUTATHIONE-INDEPENDENT GLYOXALASE HSP31-RELATED"/>
    <property type="match status" value="1"/>
</dbReference>
<keyword evidence="2" id="KW-0456">Lyase</keyword>
<evidence type="ECO:0000313" key="5">
    <source>
        <dbReference type="EMBL" id="ACN18087.1"/>
    </source>
</evidence>
<accession>C0INV8</accession>
<evidence type="ECO:0000259" key="4">
    <source>
        <dbReference type="Pfam" id="PF01965"/>
    </source>
</evidence>
<feature type="domain" description="DJ-1/PfpI" evidence="4">
    <location>
        <begin position="27"/>
        <end position="217"/>
    </location>
</feature>
<proteinExistence type="inferred from homology"/>
<dbReference type="GO" id="GO:0019172">
    <property type="term" value="F:glyoxalase III activity"/>
    <property type="evidence" value="ECO:0007669"/>
    <property type="project" value="TreeGrafter"/>
</dbReference>